<evidence type="ECO:0000313" key="1">
    <source>
        <dbReference type="EMBL" id="KAG6627746.1"/>
    </source>
</evidence>
<reference evidence="1" key="1">
    <citation type="submission" date="2020-12" db="EMBL/GenBank/DDBJ databases">
        <title>WGS assembly of Carya illinoinensis cv. Pawnee.</title>
        <authorList>
            <person name="Platts A."/>
            <person name="Shu S."/>
            <person name="Wright S."/>
            <person name="Barry K."/>
            <person name="Edger P."/>
            <person name="Pires J.C."/>
            <person name="Schmutz J."/>
        </authorList>
    </citation>
    <scope>NUCLEOTIDE SEQUENCE</scope>
    <source>
        <tissue evidence="1">Leaf</tissue>
    </source>
</reference>
<sequence length="106" mass="11604">MDLDNILGSKISSLPMRYLGLPLGTLSKSSLIWNGVIKKIERRLAGWEMIYLSRGGIITLIKSTLSNCPSYFLSLFPLPAGMACRIERIFHNFLCGAGLGKIGSSI</sequence>
<dbReference type="AlphaFoldDB" id="A0A8T1N7Q1"/>
<dbReference type="Proteomes" id="UP000811609">
    <property type="component" value="Chromosome 15"/>
</dbReference>
<organism evidence="1 2">
    <name type="scientific">Carya illinoinensis</name>
    <name type="common">Pecan</name>
    <dbReference type="NCBI Taxonomy" id="32201"/>
    <lineage>
        <taxon>Eukaryota</taxon>
        <taxon>Viridiplantae</taxon>
        <taxon>Streptophyta</taxon>
        <taxon>Embryophyta</taxon>
        <taxon>Tracheophyta</taxon>
        <taxon>Spermatophyta</taxon>
        <taxon>Magnoliopsida</taxon>
        <taxon>eudicotyledons</taxon>
        <taxon>Gunneridae</taxon>
        <taxon>Pentapetalae</taxon>
        <taxon>rosids</taxon>
        <taxon>fabids</taxon>
        <taxon>Fagales</taxon>
        <taxon>Juglandaceae</taxon>
        <taxon>Carya</taxon>
    </lineage>
</organism>
<accession>A0A8T1N7Q1</accession>
<dbReference type="EMBL" id="CM031823">
    <property type="protein sequence ID" value="KAG6627746.1"/>
    <property type="molecule type" value="Genomic_DNA"/>
</dbReference>
<dbReference type="PANTHER" id="PTHR33116">
    <property type="entry name" value="REVERSE TRANSCRIPTASE ZINC-BINDING DOMAIN-CONTAINING PROTEIN-RELATED-RELATED"/>
    <property type="match status" value="1"/>
</dbReference>
<comment type="caution">
    <text evidence="1">The sequence shown here is derived from an EMBL/GenBank/DDBJ whole genome shotgun (WGS) entry which is preliminary data.</text>
</comment>
<protein>
    <submittedName>
        <fullName evidence="1">Uncharacterized protein</fullName>
    </submittedName>
</protein>
<name>A0A8T1N7Q1_CARIL</name>
<gene>
    <name evidence="1" type="ORF">CIPAW_15G150800</name>
</gene>
<evidence type="ECO:0000313" key="2">
    <source>
        <dbReference type="Proteomes" id="UP000811609"/>
    </source>
</evidence>
<keyword evidence="2" id="KW-1185">Reference proteome</keyword>
<dbReference type="PANTHER" id="PTHR33116:SF78">
    <property type="entry name" value="OS12G0587133 PROTEIN"/>
    <property type="match status" value="1"/>
</dbReference>
<proteinExistence type="predicted"/>